<evidence type="ECO:0000256" key="3">
    <source>
        <dbReference type="ARBA" id="ARBA00023163"/>
    </source>
</evidence>
<dbReference type="Pfam" id="PF06719">
    <property type="entry name" value="AraC_N"/>
    <property type="match status" value="1"/>
</dbReference>
<dbReference type="InterPro" id="IPR018062">
    <property type="entry name" value="HTH_AraC-typ_CS"/>
</dbReference>
<dbReference type="GO" id="GO:0003700">
    <property type="term" value="F:DNA-binding transcription factor activity"/>
    <property type="evidence" value="ECO:0007669"/>
    <property type="project" value="InterPro"/>
</dbReference>
<sequence>MLKEFVEERAAGVLTTTGIPRVDILKVTEPTELFPEIYQPLVSLILQGEKRLLIGSEVMNYTAGQTFIASVALPVIGEIVHASAKGPYLAVRLTFDRAMIADLLLDDPGPAVSSDTPSFCVSHASDRLIDAWFRMLSLMEQPDEIAVMAPLLEREILFRLLRGPQGAVLRQVASIDDRFSQIRNALLRLRKDYATTFHVDELASASNMSPSAFQRRFKTSTGLSPIQYQKRIRLYEARGMLFARPGDVAAVALAVGYESLSQFTREYARMFGSPPARDVRNLRATSPVGPPGYGEPLLG</sequence>
<dbReference type="SUPFAM" id="SSF46689">
    <property type="entry name" value="Homeodomain-like"/>
    <property type="match status" value="2"/>
</dbReference>
<dbReference type="InterPro" id="IPR009057">
    <property type="entry name" value="Homeodomain-like_sf"/>
</dbReference>
<dbReference type="InterPro" id="IPR018060">
    <property type="entry name" value="HTH_AraC"/>
</dbReference>
<keyword evidence="3" id="KW-0804">Transcription</keyword>
<reference evidence="6 7" key="1">
    <citation type="submission" date="2020-08" db="EMBL/GenBank/DDBJ databases">
        <title>The Agave Microbiome: Exploring the role of microbial communities in plant adaptations to desert environments.</title>
        <authorList>
            <person name="Partida-Martinez L.P."/>
        </authorList>
    </citation>
    <scope>NUCLEOTIDE SEQUENCE [LARGE SCALE GENOMIC DNA]</scope>
    <source>
        <strain evidence="6 7">AS3.12</strain>
    </source>
</reference>
<feature type="region of interest" description="Disordered" evidence="4">
    <location>
        <begin position="279"/>
        <end position="299"/>
    </location>
</feature>
<accession>A0A7X0JJ12</accession>
<dbReference type="PROSITE" id="PS00041">
    <property type="entry name" value="HTH_ARAC_FAMILY_1"/>
    <property type="match status" value="1"/>
</dbReference>
<organism evidence="6 7">
    <name type="scientific">Rhizobium soli</name>
    <dbReference type="NCBI Taxonomy" id="424798"/>
    <lineage>
        <taxon>Bacteria</taxon>
        <taxon>Pseudomonadati</taxon>
        <taxon>Pseudomonadota</taxon>
        <taxon>Alphaproteobacteria</taxon>
        <taxon>Hyphomicrobiales</taxon>
        <taxon>Rhizobiaceae</taxon>
        <taxon>Rhizobium/Agrobacterium group</taxon>
        <taxon>Rhizobium</taxon>
    </lineage>
</organism>
<protein>
    <submittedName>
        <fullName evidence="6">AraC-like DNA-binding protein</fullName>
    </submittedName>
</protein>
<evidence type="ECO:0000256" key="2">
    <source>
        <dbReference type="ARBA" id="ARBA00023125"/>
    </source>
</evidence>
<dbReference type="Gene3D" id="1.10.10.60">
    <property type="entry name" value="Homeodomain-like"/>
    <property type="match status" value="2"/>
</dbReference>
<dbReference type="GO" id="GO:0043565">
    <property type="term" value="F:sequence-specific DNA binding"/>
    <property type="evidence" value="ECO:0007669"/>
    <property type="project" value="InterPro"/>
</dbReference>
<dbReference type="RefSeq" id="WP_246453974.1">
    <property type="nucleotide sequence ID" value="NZ_JACHBU010000003.1"/>
</dbReference>
<comment type="caution">
    <text evidence="6">The sequence shown here is derived from an EMBL/GenBank/DDBJ whole genome shotgun (WGS) entry which is preliminary data.</text>
</comment>
<name>A0A7X0JJ12_9HYPH</name>
<dbReference type="PANTHER" id="PTHR43436:SF1">
    <property type="entry name" value="TRANSCRIPTIONAL REGULATORY PROTEIN"/>
    <property type="match status" value="1"/>
</dbReference>
<keyword evidence="2 6" id="KW-0238">DNA-binding</keyword>
<dbReference type="PROSITE" id="PS01124">
    <property type="entry name" value="HTH_ARAC_FAMILY_2"/>
    <property type="match status" value="1"/>
</dbReference>
<feature type="domain" description="HTH araC/xylS-type" evidence="5">
    <location>
        <begin position="183"/>
        <end position="281"/>
    </location>
</feature>
<dbReference type="Proteomes" id="UP000585437">
    <property type="component" value="Unassembled WGS sequence"/>
</dbReference>
<dbReference type="PANTHER" id="PTHR43436">
    <property type="entry name" value="ARAC-FAMILY TRANSCRIPTIONAL REGULATOR"/>
    <property type="match status" value="1"/>
</dbReference>
<dbReference type="EMBL" id="JACHBU010000003">
    <property type="protein sequence ID" value="MBB6508525.1"/>
    <property type="molecule type" value="Genomic_DNA"/>
</dbReference>
<dbReference type="Pfam" id="PF12833">
    <property type="entry name" value="HTH_18"/>
    <property type="match status" value="1"/>
</dbReference>
<keyword evidence="7" id="KW-1185">Reference proteome</keyword>
<evidence type="ECO:0000256" key="1">
    <source>
        <dbReference type="ARBA" id="ARBA00023015"/>
    </source>
</evidence>
<gene>
    <name evidence="6" type="ORF">F4695_001874</name>
</gene>
<dbReference type="AlphaFoldDB" id="A0A7X0JJ12"/>
<evidence type="ECO:0000256" key="4">
    <source>
        <dbReference type="SAM" id="MobiDB-lite"/>
    </source>
</evidence>
<evidence type="ECO:0000313" key="7">
    <source>
        <dbReference type="Proteomes" id="UP000585437"/>
    </source>
</evidence>
<proteinExistence type="predicted"/>
<evidence type="ECO:0000313" key="6">
    <source>
        <dbReference type="EMBL" id="MBB6508525.1"/>
    </source>
</evidence>
<dbReference type="InterPro" id="IPR009594">
    <property type="entry name" value="Tscrpt_reg_HTH_AraC_N"/>
</dbReference>
<keyword evidence="1" id="KW-0805">Transcription regulation</keyword>
<evidence type="ECO:0000259" key="5">
    <source>
        <dbReference type="PROSITE" id="PS01124"/>
    </source>
</evidence>
<dbReference type="SMART" id="SM00342">
    <property type="entry name" value="HTH_ARAC"/>
    <property type="match status" value="1"/>
</dbReference>